<feature type="transmembrane region" description="Helical" evidence="1">
    <location>
        <begin position="63"/>
        <end position="86"/>
    </location>
</feature>
<name>A0A3S0ZGE6_ELYCH</name>
<feature type="transmembrane region" description="Helical" evidence="1">
    <location>
        <begin position="37"/>
        <end position="57"/>
    </location>
</feature>
<keyword evidence="3" id="KW-1185">Reference proteome</keyword>
<dbReference type="Proteomes" id="UP000271974">
    <property type="component" value="Unassembled WGS sequence"/>
</dbReference>
<keyword evidence="1" id="KW-1133">Transmembrane helix</keyword>
<organism evidence="2 3">
    <name type="scientific">Elysia chlorotica</name>
    <name type="common">Eastern emerald elysia</name>
    <name type="synonym">Sea slug</name>
    <dbReference type="NCBI Taxonomy" id="188477"/>
    <lineage>
        <taxon>Eukaryota</taxon>
        <taxon>Metazoa</taxon>
        <taxon>Spiralia</taxon>
        <taxon>Lophotrochozoa</taxon>
        <taxon>Mollusca</taxon>
        <taxon>Gastropoda</taxon>
        <taxon>Heterobranchia</taxon>
        <taxon>Euthyneura</taxon>
        <taxon>Panpulmonata</taxon>
        <taxon>Sacoglossa</taxon>
        <taxon>Placobranchoidea</taxon>
        <taxon>Plakobranchidae</taxon>
        <taxon>Elysia</taxon>
    </lineage>
</organism>
<dbReference type="AlphaFoldDB" id="A0A3S0ZGE6"/>
<gene>
    <name evidence="2" type="ORF">EGW08_017982</name>
</gene>
<comment type="caution">
    <text evidence="2">The sequence shown here is derived from an EMBL/GenBank/DDBJ whole genome shotgun (WGS) entry which is preliminary data.</text>
</comment>
<evidence type="ECO:0000313" key="3">
    <source>
        <dbReference type="Proteomes" id="UP000271974"/>
    </source>
</evidence>
<sequence>MHSAGFEHMYGQRWVNTFVLGSQASALSSDQYTTHCLFFFLFTLCSLSVSLTFSLSLSHSLSLSLSLSTLSLSLSLSMFDGLIFLLNIGKGNLSHRSFKLQPIFKKTADR</sequence>
<reference evidence="2 3" key="1">
    <citation type="submission" date="2019-01" db="EMBL/GenBank/DDBJ databases">
        <title>A draft genome assembly of the solar-powered sea slug Elysia chlorotica.</title>
        <authorList>
            <person name="Cai H."/>
            <person name="Li Q."/>
            <person name="Fang X."/>
            <person name="Li J."/>
            <person name="Curtis N.E."/>
            <person name="Altenburger A."/>
            <person name="Shibata T."/>
            <person name="Feng M."/>
            <person name="Maeda T."/>
            <person name="Schwartz J.A."/>
            <person name="Shigenobu S."/>
            <person name="Lundholm N."/>
            <person name="Nishiyama T."/>
            <person name="Yang H."/>
            <person name="Hasebe M."/>
            <person name="Li S."/>
            <person name="Pierce S.K."/>
            <person name="Wang J."/>
        </authorList>
    </citation>
    <scope>NUCLEOTIDE SEQUENCE [LARGE SCALE GENOMIC DNA]</scope>
    <source>
        <strain evidence="2">EC2010</strain>
        <tissue evidence="2">Whole organism of an adult</tissue>
    </source>
</reference>
<evidence type="ECO:0000256" key="1">
    <source>
        <dbReference type="SAM" id="Phobius"/>
    </source>
</evidence>
<dbReference type="EMBL" id="RQTK01000851">
    <property type="protein sequence ID" value="RUS74244.1"/>
    <property type="molecule type" value="Genomic_DNA"/>
</dbReference>
<evidence type="ECO:0000313" key="2">
    <source>
        <dbReference type="EMBL" id="RUS74244.1"/>
    </source>
</evidence>
<protein>
    <submittedName>
        <fullName evidence="2">Uncharacterized protein</fullName>
    </submittedName>
</protein>
<keyword evidence="1" id="KW-0812">Transmembrane</keyword>
<accession>A0A3S0ZGE6</accession>
<proteinExistence type="predicted"/>
<keyword evidence="1" id="KW-0472">Membrane</keyword>